<dbReference type="PROSITE" id="PS00501">
    <property type="entry name" value="SPASE_I_1"/>
    <property type="match status" value="1"/>
</dbReference>
<comment type="caution">
    <text evidence="7">The sequence shown here is derived from an EMBL/GenBank/DDBJ whole genome shotgun (WGS) entry which is preliminary data.</text>
</comment>
<dbReference type="SUPFAM" id="SSF47413">
    <property type="entry name" value="lambda repressor-like DNA-binding domains"/>
    <property type="match status" value="1"/>
</dbReference>
<dbReference type="Gene3D" id="1.10.260.40">
    <property type="entry name" value="lambda repressor-like DNA-binding domains"/>
    <property type="match status" value="1"/>
</dbReference>
<proteinExistence type="predicted"/>
<name>A0A495NZM9_9FLAO</name>
<evidence type="ECO:0000256" key="4">
    <source>
        <dbReference type="ARBA" id="ARBA00023125"/>
    </source>
</evidence>
<evidence type="ECO:0000313" key="7">
    <source>
        <dbReference type="EMBL" id="RKS43337.1"/>
    </source>
</evidence>
<keyword evidence="8" id="KW-1185">Reference proteome</keyword>
<gene>
    <name evidence="7" type="ORF">BC962_2892</name>
</gene>
<dbReference type="Pfam" id="PF00717">
    <property type="entry name" value="Peptidase_S24"/>
    <property type="match status" value="1"/>
</dbReference>
<keyword evidence="4" id="KW-0238">DNA-binding</keyword>
<dbReference type="InterPro" id="IPR039418">
    <property type="entry name" value="LexA-like"/>
</dbReference>
<evidence type="ECO:0000256" key="3">
    <source>
        <dbReference type="ARBA" id="ARBA00023015"/>
    </source>
</evidence>
<dbReference type="InterPro" id="IPR010982">
    <property type="entry name" value="Lambda_DNA-bd_dom_sf"/>
</dbReference>
<dbReference type="GO" id="GO:0004252">
    <property type="term" value="F:serine-type endopeptidase activity"/>
    <property type="evidence" value="ECO:0007669"/>
    <property type="project" value="InterPro"/>
</dbReference>
<dbReference type="GO" id="GO:0003677">
    <property type="term" value="F:DNA binding"/>
    <property type="evidence" value="ECO:0007669"/>
    <property type="project" value="UniProtKB-KW"/>
</dbReference>
<reference evidence="7 8" key="1">
    <citation type="submission" date="2018-10" db="EMBL/GenBank/DDBJ databases">
        <title>Genomic Encyclopedia of Archaeal and Bacterial Type Strains, Phase II (KMG-II): from individual species to whole genera.</title>
        <authorList>
            <person name="Goeker M."/>
        </authorList>
    </citation>
    <scope>NUCLEOTIDE SEQUENCE [LARGE SCALE GENOMIC DNA]</scope>
    <source>
        <strain evidence="7 8">DSM 19839</strain>
    </source>
</reference>
<sequence length="267" mass="30418">MHFQLKFINHQAILIMTKRAFIGERIKALRKQNGYSQSLVAEKLFISQAAYSLIENSQNGIAVDHIINLSKLYNVTTDFILKGDKYLIRIDPSNGFIPLIKASAHAGFIKNFHKENSFEVADWYRIPGFNPAYEQKLFEVAGDSMTPTLLSGDVLICQDQPKIDNILDGSLILLVTESGILIKRIRLDNNTDFLLLESDNQLEPDQLKKIRKSEIYQAMVVRGKISSVMIPHHQIASKGKIQNMEEAIDFLKKELFKLNRKLSSLEK</sequence>
<dbReference type="SUPFAM" id="SSF51306">
    <property type="entry name" value="LexA/Signal peptidase"/>
    <property type="match status" value="1"/>
</dbReference>
<dbReference type="AlphaFoldDB" id="A0A495NZM9"/>
<dbReference type="GO" id="GO:0006508">
    <property type="term" value="P:proteolysis"/>
    <property type="evidence" value="ECO:0007669"/>
    <property type="project" value="UniProtKB-KW"/>
</dbReference>
<dbReference type="PANTHER" id="PTHR40661:SF1">
    <property type="entry name" value="HTH CRO_C1-TYPE DOMAIN-CONTAINING PROTEIN"/>
    <property type="match status" value="1"/>
</dbReference>
<dbReference type="GO" id="GO:0016020">
    <property type="term" value="C:membrane"/>
    <property type="evidence" value="ECO:0007669"/>
    <property type="project" value="InterPro"/>
</dbReference>
<dbReference type="InterPro" id="IPR015927">
    <property type="entry name" value="Peptidase_S24_S26A/B/C"/>
</dbReference>
<dbReference type="Pfam" id="PF01381">
    <property type="entry name" value="HTH_3"/>
    <property type="match status" value="1"/>
</dbReference>
<dbReference type="InterPro" id="IPR036286">
    <property type="entry name" value="LexA/Signal_pep-like_sf"/>
</dbReference>
<dbReference type="EMBL" id="RBLG01000005">
    <property type="protein sequence ID" value="RKS43337.1"/>
    <property type="molecule type" value="Genomic_DNA"/>
</dbReference>
<dbReference type="Proteomes" id="UP000276282">
    <property type="component" value="Unassembled WGS sequence"/>
</dbReference>
<dbReference type="Gene3D" id="2.10.109.10">
    <property type="entry name" value="Umud Fragment, subunit A"/>
    <property type="match status" value="1"/>
</dbReference>
<keyword evidence="5" id="KW-0804">Transcription</keyword>
<dbReference type="CDD" id="cd00093">
    <property type="entry name" value="HTH_XRE"/>
    <property type="match status" value="1"/>
</dbReference>
<evidence type="ECO:0000313" key="8">
    <source>
        <dbReference type="Proteomes" id="UP000276282"/>
    </source>
</evidence>
<organism evidence="7 8">
    <name type="scientific">Gillisia mitskevichiae</name>
    <dbReference type="NCBI Taxonomy" id="270921"/>
    <lineage>
        <taxon>Bacteria</taxon>
        <taxon>Pseudomonadati</taxon>
        <taxon>Bacteroidota</taxon>
        <taxon>Flavobacteriia</taxon>
        <taxon>Flavobacteriales</taxon>
        <taxon>Flavobacteriaceae</taxon>
        <taxon>Gillisia</taxon>
    </lineage>
</organism>
<evidence type="ECO:0000256" key="1">
    <source>
        <dbReference type="ARBA" id="ARBA00022670"/>
    </source>
</evidence>
<dbReference type="PROSITE" id="PS50943">
    <property type="entry name" value="HTH_CROC1"/>
    <property type="match status" value="1"/>
</dbReference>
<dbReference type="SMART" id="SM00530">
    <property type="entry name" value="HTH_XRE"/>
    <property type="match status" value="1"/>
</dbReference>
<dbReference type="CDD" id="cd06529">
    <property type="entry name" value="S24_LexA-like"/>
    <property type="match status" value="1"/>
</dbReference>
<dbReference type="InterPro" id="IPR019756">
    <property type="entry name" value="Pept_S26A_signal_pept_1_Ser-AS"/>
</dbReference>
<dbReference type="PANTHER" id="PTHR40661">
    <property type="match status" value="1"/>
</dbReference>
<dbReference type="InterPro" id="IPR001387">
    <property type="entry name" value="Cro/C1-type_HTH"/>
</dbReference>
<protein>
    <submittedName>
        <fullName evidence="7">Peptidase S24-like protein</fullName>
    </submittedName>
</protein>
<keyword evidence="1" id="KW-0645">Protease</keyword>
<keyword evidence="2" id="KW-0378">Hydrolase</keyword>
<evidence type="ECO:0000259" key="6">
    <source>
        <dbReference type="PROSITE" id="PS50943"/>
    </source>
</evidence>
<keyword evidence="3" id="KW-0805">Transcription regulation</keyword>
<accession>A0A495NZM9</accession>
<feature type="domain" description="HTH cro/C1-type" evidence="6">
    <location>
        <begin position="26"/>
        <end position="80"/>
    </location>
</feature>
<evidence type="ECO:0000256" key="5">
    <source>
        <dbReference type="ARBA" id="ARBA00023163"/>
    </source>
</evidence>
<evidence type="ECO:0000256" key="2">
    <source>
        <dbReference type="ARBA" id="ARBA00022801"/>
    </source>
</evidence>